<dbReference type="KEGG" id="tmk:QGN29_01195"/>
<sequence>MSVSNQIKSRRMCVALLSTTAMTLSAGSAVVAQDEEFTLEEIVVTATRRSQSVQDIPYNISAVGGDAIDKAIMTDSTELLRSIPGIVSPDRGTRNAATLNSIRIRGLNVDGAARGDYAASSAPTVATYINDTPIFTNLMLVDLDRVEVLRGPQGTLYGSGALGGAVRYITKKPQFDEFSGYVQGKISKSDGSGGANWSSDLVLNIPFSDSFAIRAVASHIDNAGIIDYTNVYALDSNMAPVLPSGGLSSTDAVFTSVKDADSSEVDFLRITALAELSETVDISLMYSHQEDSAAARRATAEGYYNTAYGSLQQYGEYEAGSVQLEPSQATTDLISAEVNVDLGFATLTSSTSYYEVDGSAISENTGFYAQKGWIANLYYNHPRPLARADRRFGDKAFVQELRLVSNNEGPLNYVVGAYYQDQDKSIGQTSTLAGYSAWAMENFGWMSEGFGYDANDNDFIFDDVQKVSEKAVFGELTYDVSEDLHVTAGIRYFDSDVESDAIVQLPFWDSLASWQAARTQTSSGKKDALFKLNVSYDVSDEMMVYGTISEGYRRGGAASVPTTGNFAEDPAWLSYESDSVVNYEFGVKGQTDTLRYTASVFYVDWSNPQINTATANWGFFTVANGDKASTKGLELEVEAQLSENLNLTAGYAFVDASLTEDFVAPTGAYSIAHAGDRTPGTPKHVFNIVANYTTEISGVETLFRLDGYIQSKSHNYINNDHATYGRYHAGFGVWNGNVTFDLEPFDVSLFVKNITNEEGVTANFSATYMGHSAQQNYYGNGAKREITLPRTVGVAVRYSF</sequence>
<comment type="subcellular location">
    <subcellularLocation>
        <location evidence="1 11">Cell outer membrane</location>
        <topology evidence="1 11">Multi-pass membrane protein</topology>
    </subcellularLocation>
</comment>
<evidence type="ECO:0000256" key="9">
    <source>
        <dbReference type="ARBA" id="ARBA00023136"/>
    </source>
</evidence>
<keyword evidence="3 11" id="KW-1134">Transmembrane beta strand</keyword>
<evidence type="ECO:0000256" key="13">
    <source>
        <dbReference type="SAM" id="SignalP"/>
    </source>
</evidence>
<dbReference type="Proteomes" id="UP001268683">
    <property type="component" value="Chromosome"/>
</dbReference>
<evidence type="ECO:0000256" key="7">
    <source>
        <dbReference type="ARBA" id="ARBA00023065"/>
    </source>
</evidence>
<keyword evidence="10 11" id="KW-0998">Cell outer membrane</keyword>
<keyword evidence="16" id="KW-0675">Receptor</keyword>
<evidence type="ECO:0000313" key="17">
    <source>
        <dbReference type="Proteomes" id="UP001268683"/>
    </source>
</evidence>
<dbReference type="PROSITE" id="PS52016">
    <property type="entry name" value="TONB_DEPENDENT_REC_3"/>
    <property type="match status" value="1"/>
</dbReference>
<dbReference type="EMBL" id="CP123872">
    <property type="protein sequence ID" value="WND02979.1"/>
    <property type="molecule type" value="Genomic_DNA"/>
</dbReference>
<evidence type="ECO:0000256" key="11">
    <source>
        <dbReference type="PROSITE-ProRule" id="PRU01360"/>
    </source>
</evidence>
<evidence type="ECO:0000256" key="4">
    <source>
        <dbReference type="ARBA" id="ARBA00022496"/>
    </source>
</evidence>
<evidence type="ECO:0000256" key="12">
    <source>
        <dbReference type="RuleBase" id="RU003357"/>
    </source>
</evidence>
<evidence type="ECO:0000256" key="10">
    <source>
        <dbReference type="ARBA" id="ARBA00023237"/>
    </source>
</evidence>
<keyword evidence="13" id="KW-0732">Signal</keyword>
<gene>
    <name evidence="16" type="ORF">QGN29_01195</name>
</gene>
<feature type="domain" description="TonB-dependent receptor-like beta-barrel" evidence="14">
    <location>
        <begin position="325"/>
        <end position="754"/>
    </location>
</feature>
<evidence type="ECO:0000259" key="15">
    <source>
        <dbReference type="Pfam" id="PF07715"/>
    </source>
</evidence>
<keyword evidence="6" id="KW-0408">Iron</keyword>
<dbReference type="InterPro" id="IPR012910">
    <property type="entry name" value="Plug_dom"/>
</dbReference>
<evidence type="ECO:0000256" key="1">
    <source>
        <dbReference type="ARBA" id="ARBA00004571"/>
    </source>
</evidence>
<accession>A0AA52H9J4</accession>
<proteinExistence type="inferred from homology"/>
<keyword evidence="9 11" id="KW-0472">Membrane</keyword>
<dbReference type="Gene3D" id="2.40.170.20">
    <property type="entry name" value="TonB-dependent receptor, beta-barrel domain"/>
    <property type="match status" value="1"/>
</dbReference>
<keyword evidence="2 11" id="KW-0813">Transport</keyword>
<evidence type="ECO:0000256" key="3">
    <source>
        <dbReference type="ARBA" id="ARBA00022452"/>
    </source>
</evidence>
<dbReference type="SUPFAM" id="SSF56935">
    <property type="entry name" value="Porins"/>
    <property type="match status" value="1"/>
</dbReference>
<evidence type="ECO:0000256" key="2">
    <source>
        <dbReference type="ARBA" id="ARBA00022448"/>
    </source>
</evidence>
<organism evidence="16 17">
    <name type="scientific">Temperatibacter marinus</name>
    <dbReference type="NCBI Taxonomy" id="1456591"/>
    <lineage>
        <taxon>Bacteria</taxon>
        <taxon>Pseudomonadati</taxon>
        <taxon>Pseudomonadota</taxon>
        <taxon>Alphaproteobacteria</taxon>
        <taxon>Kordiimonadales</taxon>
        <taxon>Temperatibacteraceae</taxon>
        <taxon>Temperatibacter</taxon>
    </lineage>
</organism>
<evidence type="ECO:0000256" key="5">
    <source>
        <dbReference type="ARBA" id="ARBA00022692"/>
    </source>
</evidence>
<comment type="similarity">
    <text evidence="11 12">Belongs to the TonB-dependent receptor family.</text>
</comment>
<evidence type="ECO:0000259" key="14">
    <source>
        <dbReference type="Pfam" id="PF00593"/>
    </source>
</evidence>
<feature type="chain" id="PRO_5041256021" evidence="13">
    <location>
        <begin position="33"/>
        <end position="800"/>
    </location>
</feature>
<reference evidence="16" key="1">
    <citation type="submission" date="2023-04" db="EMBL/GenBank/DDBJ databases">
        <title>Complete genome sequence of Temperatibacter marinus.</title>
        <authorList>
            <person name="Rong J.-C."/>
            <person name="Yi M.-L."/>
            <person name="Zhao Q."/>
        </authorList>
    </citation>
    <scope>NUCLEOTIDE SEQUENCE</scope>
    <source>
        <strain evidence="16">NBRC 110045</strain>
    </source>
</reference>
<dbReference type="RefSeq" id="WP_310798823.1">
    <property type="nucleotide sequence ID" value="NZ_CP123872.1"/>
</dbReference>
<feature type="domain" description="TonB-dependent receptor plug" evidence="15">
    <location>
        <begin position="53"/>
        <end position="165"/>
    </location>
</feature>
<evidence type="ECO:0000313" key="16">
    <source>
        <dbReference type="EMBL" id="WND02979.1"/>
    </source>
</evidence>
<dbReference type="InterPro" id="IPR000531">
    <property type="entry name" value="Beta-barrel_TonB"/>
</dbReference>
<keyword evidence="7" id="KW-0406">Ion transport</keyword>
<evidence type="ECO:0000256" key="8">
    <source>
        <dbReference type="ARBA" id="ARBA00023077"/>
    </source>
</evidence>
<dbReference type="Pfam" id="PF00593">
    <property type="entry name" value="TonB_dep_Rec_b-barrel"/>
    <property type="match status" value="1"/>
</dbReference>
<keyword evidence="8 12" id="KW-0798">TonB box</keyword>
<dbReference type="AlphaFoldDB" id="A0AA52H9J4"/>
<keyword evidence="17" id="KW-1185">Reference proteome</keyword>
<dbReference type="GO" id="GO:0009279">
    <property type="term" value="C:cell outer membrane"/>
    <property type="evidence" value="ECO:0007669"/>
    <property type="project" value="UniProtKB-SubCell"/>
</dbReference>
<protein>
    <submittedName>
        <fullName evidence="16">TonB-dependent receptor</fullName>
    </submittedName>
</protein>
<dbReference type="InterPro" id="IPR039426">
    <property type="entry name" value="TonB-dep_rcpt-like"/>
</dbReference>
<keyword evidence="4" id="KW-0410">Iron transport</keyword>
<feature type="signal peptide" evidence="13">
    <location>
        <begin position="1"/>
        <end position="32"/>
    </location>
</feature>
<dbReference type="InterPro" id="IPR036942">
    <property type="entry name" value="Beta-barrel_TonB_sf"/>
</dbReference>
<dbReference type="Pfam" id="PF07715">
    <property type="entry name" value="Plug"/>
    <property type="match status" value="1"/>
</dbReference>
<dbReference type="PANTHER" id="PTHR32552">
    <property type="entry name" value="FERRICHROME IRON RECEPTOR-RELATED"/>
    <property type="match status" value="1"/>
</dbReference>
<dbReference type="PANTHER" id="PTHR32552:SF81">
    <property type="entry name" value="TONB-DEPENDENT OUTER MEMBRANE RECEPTOR"/>
    <property type="match status" value="1"/>
</dbReference>
<keyword evidence="5 11" id="KW-0812">Transmembrane</keyword>
<name>A0AA52H9J4_9PROT</name>
<dbReference type="GO" id="GO:0006826">
    <property type="term" value="P:iron ion transport"/>
    <property type="evidence" value="ECO:0007669"/>
    <property type="project" value="UniProtKB-KW"/>
</dbReference>
<evidence type="ECO:0000256" key="6">
    <source>
        <dbReference type="ARBA" id="ARBA00023004"/>
    </source>
</evidence>